<feature type="transmembrane region" description="Helical" evidence="6">
    <location>
        <begin position="429"/>
        <end position="452"/>
    </location>
</feature>
<feature type="transmembrane region" description="Helical" evidence="6">
    <location>
        <begin position="152"/>
        <end position="169"/>
    </location>
</feature>
<keyword evidence="5 6" id="KW-0472">Membrane</keyword>
<keyword evidence="3 6" id="KW-0812">Transmembrane</keyword>
<evidence type="ECO:0000313" key="7">
    <source>
        <dbReference type="EMBL" id="MBK1468568.1"/>
    </source>
</evidence>
<feature type="transmembrane region" description="Helical" evidence="6">
    <location>
        <begin position="6"/>
        <end position="22"/>
    </location>
</feature>
<evidence type="ECO:0000256" key="5">
    <source>
        <dbReference type="ARBA" id="ARBA00023136"/>
    </source>
</evidence>
<feature type="transmembrane region" description="Helical" evidence="6">
    <location>
        <begin position="74"/>
        <end position="94"/>
    </location>
</feature>
<organism evidence="7 8">
    <name type="scientific">Parvimonas parva</name>
    <dbReference type="NCBI Taxonomy" id="2769485"/>
    <lineage>
        <taxon>Bacteria</taxon>
        <taxon>Bacillati</taxon>
        <taxon>Bacillota</taxon>
        <taxon>Tissierellia</taxon>
        <taxon>Tissierellales</taxon>
        <taxon>Peptoniphilaceae</taxon>
        <taxon>Parvimonas</taxon>
    </lineage>
</organism>
<sequence length="459" mass="49281">MDKTGLLFWGFLVVYGICMLMISPQKVSLGGFFRGEDKNGKDVSYFLLTSSVFISWIFAKSVTNAANLGAKYGIVGGVAYAVYWLCIPLAGFAIYRLRAKYVAKGLISFLTENYGKSAAIFFSAAILIRLFNEVWSNTSVVGGYYGAPGSKGFILSATVFTIITLIYSVRGGLRSSIITDMIQTVVFTIFVLLIIFTILPKHSIGELVTEGTWKMNTGVDMLLVSFVQIFSYPFHDPVLTDRGFLCEKKVMLKAFIVSGLLGFLAIVLFSFVGIHSRLLGLPVSSNIPASLAQKMGIAGSFIMLAVMVSAAGSTLDSTFASLGKLTAHDLPLMRGKDYGEKSKTIAIIVMIAIAIIGNLPMIIGTDILKATTISGTMVIGLAPVFLLHGFVKPTKLGFHLSFWTGIILGLALTLKLIPSAFAIGGGDQALLLGVNVYGSILCTLGYVIPGLVSKLLEKK</sequence>
<dbReference type="Gene3D" id="1.20.1730.10">
    <property type="entry name" value="Sodium/glucose cotransporter"/>
    <property type="match status" value="1"/>
</dbReference>
<feature type="transmembrane region" description="Helical" evidence="6">
    <location>
        <begin position="402"/>
        <end position="423"/>
    </location>
</feature>
<dbReference type="InterPro" id="IPR038377">
    <property type="entry name" value="Na/Glc_symporter_sf"/>
</dbReference>
<protein>
    <submittedName>
        <fullName evidence="7">Sodium:solute symporter</fullName>
    </submittedName>
</protein>
<feature type="transmembrane region" description="Helical" evidence="6">
    <location>
        <begin position="114"/>
        <end position="132"/>
    </location>
</feature>
<evidence type="ECO:0000313" key="8">
    <source>
        <dbReference type="Proteomes" id="UP000823123"/>
    </source>
</evidence>
<evidence type="ECO:0000256" key="6">
    <source>
        <dbReference type="SAM" id="Phobius"/>
    </source>
</evidence>
<feature type="transmembrane region" description="Helical" evidence="6">
    <location>
        <begin position="370"/>
        <end position="390"/>
    </location>
</feature>
<keyword evidence="4 6" id="KW-1133">Transmembrane helix</keyword>
<name>A0ABS1C8Y4_9FIRM</name>
<evidence type="ECO:0000256" key="4">
    <source>
        <dbReference type="ARBA" id="ARBA00022989"/>
    </source>
</evidence>
<feature type="transmembrane region" description="Helical" evidence="6">
    <location>
        <begin position="250"/>
        <end position="275"/>
    </location>
</feature>
<dbReference type="PROSITE" id="PS50283">
    <property type="entry name" value="NA_SOLUT_SYMP_3"/>
    <property type="match status" value="1"/>
</dbReference>
<reference evidence="7 8" key="1">
    <citation type="submission" date="2020-09" db="EMBL/GenBank/DDBJ databases">
        <title>Parvimonas S3374 sp. nov.</title>
        <authorList>
            <person name="Buhl M."/>
        </authorList>
    </citation>
    <scope>NUCLEOTIDE SEQUENCE [LARGE SCALE GENOMIC DNA]</scope>
    <source>
        <strain evidence="7 8">S3374</strain>
    </source>
</reference>
<dbReference type="Proteomes" id="UP000823123">
    <property type="component" value="Unassembled WGS sequence"/>
</dbReference>
<comment type="similarity">
    <text evidence="2">Belongs to the sodium:solute symporter (SSF) (TC 2.A.21) family.</text>
</comment>
<evidence type="ECO:0000256" key="3">
    <source>
        <dbReference type="ARBA" id="ARBA00022692"/>
    </source>
</evidence>
<proteinExistence type="inferred from homology"/>
<feature type="transmembrane region" description="Helical" evidence="6">
    <location>
        <begin position="181"/>
        <end position="199"/>
    </location>
</feature>
<feature type="transmembrane region" description="Helical" evidence="6">
    <location>
        <begin position="344"/>
        <end position="364"/>
    </location>
</feature>
<feature type="transmembrane region" description="Helical" evidence="6">
    <location>
        <begin position="43"/>
        <end position="62"/>
    </location>
</feature>
<evidence type="ECO:0000256" key="2">
    <source>
        <dbReference type="ARBA" id="ARBA00006434"/>
    </source>
</evidence>
<accession>A0ABS1C8Y4</accession>
<keyword evidence="8" id="KW-1185">Reference proteome</keyword>
<feature type="transmembrane region" description="Helical" evidence="6">
    <location>
        <begin position="295"/>
        <end position="323"/>
    </location>
</feature>
<comment type="caution">
    <text evidence="7">The sequence shown here is derived from an EMBL/GenBank/DDBJ whole genome shotgun (WGS) entry which is preliminary data.</text>
</comment>
<dbReference type="RefSeq" id="WP_201275538.1">
    <property type="nucleotide sequence ID" value="NZ_JACVDA010000010.1"/>
</dbReference>
<dbReference type="EMBL" id="JACVDA010000010">
    <property type="protein sequence ID" value="MBK1468568.1"/>
    <property type="molecule type" value="Genomic_DNA"/>
</dbReference>
<comment type="subcellular location">
    <subcellularLocation>
        <location evidence="1">Membrane</location>
        <topology evidence="1">Multi-pass membrane protein</topology>
    </subcellularLocation>
</comment>
<evidence type="ECO:0000256" key="1">
    <source>
        <dbReference type="ARBA" id="ARBA00004141"/>
    </source>
</evidence>
<dbReference type="InterPro" id="IPR001734">
    <property type="entry name" value="Na/solute_symporter"/>
</dbReference>
<gene>
    <name evidence="7" type="ORF">IBJ83_04455</name>
</gene>